<feature type="region of interest" description="Disordered" evidence="1">
    <location>
        <begin position="20"/>
        <end position="46"/>
    </location>
</feature>
<gene>
    <name evidence="2" type="ORF">PGLA2088_LOCUS25118</name>
</gene>
<dbReference type="AlphaFoldDB" id="A0A813JXR2"/>
<comment type="caution">
    <text evidence="2">The sequence shown here is derived from an EMBL/GenBank/DDBJ whole genome shotgun (WGS) entry which is preliminary data.</text>
</comment>
<proteinExistence type="predicted"/>
<organism evidence="2 3">
    <name type="scientific">Polarella glacialis</name>
    <name type="common">Dinoflagellate</name>
    <dbReference type="NCBI Taxonomy" id="89957"/>
    <lineage>
        <taxon>Eukaryota</taxon>
        <taxon>Sar</taxon>
        <taxon>Alveolata</taxon>
        <taxon>Dinophyceae</taxon>
        <taxon>Suessiales</taxon>
        <taxon>Suessiaceae</taxon>
        <taxon>Polarella</taxon>
    </lineage>
</organism>
<evidence type="ECO:0000256" key="1">
    <source>
        <dbReference type="SAM" id="MobiDB-lite"/>
    </source>
</evidence>
<evidence type="ECO:0000313" key="2">
    <source>
        <dbReference type="EMBL" id="CAE8686723.1"/>
    </source>
</evidence>
<reference evidence="2" key="1">
    <citation type="submission" date="2021-02" db="EMBL/GenBank/DDBJ databases">
        <authorList>
            <person name="Dougan E. K."/>
            <person name="Rhodes N."/>
            <person name="Thang M."/>
            <person name="Chan C."/>
        </authorList>
    </citation>
    <scope>NUCLEOTIDE SEQUENCE</scope>
</reference>
<dbReference type="EMBL" id="CAJNNW010026631">
    <property type="protein sequence ID" value="CAE8686723.1"/>
    <property type="molecule type" value="Genomic_DNA"/>
</dbReference>
<protein>
    <submittedName>
        <fullName evidence="2">Uncharacterized protein</fullName>
    </submittedName>
</protein>
<sequence length="201" mass="22065">MTVLLGQTFESVCDLRIESLKPPGPSSSPKTEAVYSTPESSQAKAEAGPLPWELRRVAVLQLSLLRALAGSDFLMMFVEKLSAMKFDPSFFSSSYTQCIGRGQSHKECVASLQNDTRITAPGPLAGEAANKEITAAISCMDQHRDPTKCTRHFEALSKLAGYEEEVKKSSTEKAKDFCNKAGYNLLALPVLYYGMKFIKIK</sequence>
<name>A0A813JXR2_POLGL</name>
<evidence type="ECO:0000313" key="3">
    <source>
        <dbReference type="Proteomes" id="UP000626109"/>
    </source>
</evidence>
<dbReference type="Proteomes" id="UP000626109">
    <property type="component" value="Unassembled WGS sequence"/>
</dbReference>
<accession>A0A813JXR2</accession>